<protein>
    <submittedName>
        <fullName evidence="10">Acyl-CoA dehydrogenase</fullName>
    </submittedName>
</protein>
<dbReference type="InterPro" id="IPR046373">
    <property type="entry name" value="Acyl-CoA_Oxase/DH_mid-dom_sf"/>
</dbReference>
<dbReference type="InterPro" id="IPR050741">
    <property type="entry name" value="Acyl-CoA_dehydrogenase"/>
</dbReference>
<keyword evidence="3" id="KW-0285">Flavoprotein</keyword>
<dbReference type="GO" id="GO:0005737">
    <property type="term" value="C:cytoplasm"/>
    <property type="evidence" value="ECO:0007669"/>
    <property type="project" value="TreeGrafter"/>
</dbReference>
<dbReference type="EMBL" id="KC747109">
    <property type="protein sequence ID" value="AGL33521.1"/>
    <property type="molecule type" value="Genomic_DNA"/>
</dbReference>
<evidence type="ECO:0000259" key="9">
    <source>
        <dbReference type="Pfam" id="PF02771"/>
    </source>
</evidence>
<keyword evidence="5" id="KW-0560">Oxidoreductase</keyword>
<feature type="compositionally biased region" description="Low complexity" evidence="6">
    <location>
        <begin position="263"/>
        <end position="272"/>
    </location>
</feature>
<dbReference type="PANTHER" id="PTHR48083:SF2">
    <property type="entry name" value="MEDIUM-CHAIN SPECIFIC ACYL-COA DEHYDROGENASE, MITOCHONDRIAL"/>
    <property type="match status" value="1"/>
</dbReference>
<feature type="domain" description="Acyl-CoA dehydrogenase/oxidase N-terminal" evidence="9">
    <location>
        <begin position="337"/>
        <end position="446"/>
    </location>
</feature>
<evidence type="ECO:0000256" key="3">
    <source>
        <dbReference type="ARBA" id="ARBA00022630"/>
    </source>
</evidence>
<dbReference type="GO" id="GO:0033539">
    <property type="term" value="P:fatty acid beta-oxidation using acyl-CoA dehydrogenase"/>
    <property type="evidence" value="ECO:0007669"/>
    <property type="project" value="TreeGrafter"/>
</dbReference>
<feature type="compositionally biased region" description="Basic and acidic residues" evidence="6">
    <location>
        <begin position="134"/>
        <end position="165"/>
    </location>
</feature>
<dbReference type="PANTHER" id="PTHR48083">
    <property type="entry name" value="MEDIUM-CHAIN SPECIFIC ACYL-COA DEHYDROGENASE, MITOCHONDRIAL-RELATED"/>
    <property type="match status" value="1"/>
</dbReference>
<evidence type="ECO:0000256" key="6">
    <source>
        <dbReference type="SAM" id="MobiDB-lite"/>
    </source>
</evidence>
<dbReference type="FunFam" id="1.20.140.10:FF:000037">
    <property type="entry name" value="Similar to acyl-CoA dehydrogenase"/>
    <property type="match status" value="1"/>
</dbReference>
<evidence type="ECO:0000313" key="10">
    <source>
        <dbReference type="EMBL" id="AGL33521.1"/>
    </source>
</evidence>
<dbReference type="Gene3D" id="1.20.140.10">
    <property type="entry name" value="Butyryl-CoA Dehydrogenase, subunit A, domain 3"/>
    <property type="match status" value="1"/>
</dbReference>
<evidence type="ECO:0000256" key="2">
    <source>
        <dbReference type="ARBA" id="ARBA00009347"/>
    </source>
</evidence>
<evidence type="ECO:0000259" key="8">
    <source>
        <dbReference type="Pfam" id="PF02770"/>
    </source>
</evidence>
<dbReference type="InterPro" id="IPR037069">
    <property type="entry name" value="AcylCoA_DH/ox_N_sf"/>
</dbReference>
<dbReference type="InterPro" id="IPR036250">
    <property type="entry name" value="AcylCo_DH-like_C"/>
</dbReference>
<dbReference type="InterPro" id="IPR009100">
    <property type="entry name" value="AcylCoA_DH/oxidase_NM_dom_sf"/>
</dbReference>
<comment type="cofactor">
    <cofactor evidence="1">
        <name>FAD</name>
        <dbReference type="ChEBI" id="CHEBI:57692"/>
    </cofactor>
</comment>
<accession>R4MZJ6</accession>
<feature type="domain" description="Acyl-CoA oxidase/dehydrogenase middle" evidence="8">
    <location>
        <begin position="454"/>
        <end position="551"/>
    </location>
</feature>
<comment type="similarity">
    <text evidence="2">Belongs to the acyl-CoA dehydrogenase family.</text>
</comment>
<organism evidence="10">
    <name type="scientific">uncultured Pseudomonadota bacterium</name>
    <dbReference type="NCBI Taxonomy" id="153809"/>
    <lineage>
        <taxon>Bacteria</taxon>
        <taxon>Pseudomonadati</taxon>
        <taxon>Pseudomonadota</taxon>
        <taxon>environmental samples</taxon>
    </lineage>
</organism>
<proteinExistence type="inferred from homology"/>
<feature type="domain" description="Acyl-CoA dehydrogenase/oxidase C-terminal" evidence="7">
    <location>
        <begin position="564"/>
        <end position="715"/>
    </location>
</feature>
<dbReference type="SUPFAM" id="SSF56645">
    <property type="entry name" value="Acyl-CoA dehydrogenase NM domain-like"/>
    <property type="match status" value="1"/>
</dbReference>
<dbReference type="CDD" id="cd00567">
    <property type="entry name" value="ACAD"/>
    <property type="match status" value="1"/>
</dbReference>
<evidence type="ECO:0000256" key="5">
    <source>
        <dbReference type="ARBA" id="ARBA00023002"/>
    </source>
</evidence>
<dbReference type="Gene3D" id="1.10.540.10">
    <property type="entry name" value="Acyl-CoA dehydrogenase/oxidase, N-terminal domain"/>
    <property type="match status" value="1"/>
</dbReference>
<dbReference type="FunFam" id="2.40.110.10:FF:000002">
    <property type="entry name" value="Acyl-CoA dehydrogenase fadE12"/>
    <property type="match status" value="1"/>
</dbReference>
<evidence type="ECO:0000256" key="1">
    <source>
        <dbReference type="ARBA" id="ARBA00001974"/>
    </source>
</evidence>
<dbReference type="Pfam" id="PF02770">
    <property type="entry name" value="Acyl-CoA_dh_M"/>
    <property type="match status" value="1"/>
</dbReference>
<feature type="region of interest" description="Disordered" evidence="6">
    <location>
        <begin position="1"/>
        <end position="194"/>
    </location>
</feature>
<reference evidence="10" key="1">
    <citation type="journal article" date="2013" name="PLoS ONE">
        <title>Identification of genes and pathways related to phenol degradation in metagenomic libraries from petroleum refinery wastewater.</title>
        <authorList>
            <person name="Silva C.C."/>
            <person name="Hayden H."/>
            <person name="Sawbridge T."/>
            <person name="Mele P."/>
            <person name="De Paula S.O."/>
            <person name="Silva L.C."/>
            <person name="Vidigal P.M."/>
            <person name="Vicentini R."/>
            <person name="Sousa M.P."/>
            <person name="Torres A.P."/>
            <person name="Santiago V.M."/>
            <person name="Oliveira V.M."/>
        </authorList>
    </citation>
    <scope>NUCLEOTIDE SEQUENCE</scope>
</reference>
<keyword evidence="4" id="KW-0274">FAD</keyword>
<evidence type="ECO:0000259" key="7">
    <source>
        <dbReference type="Pfam" id="PF00441"/>
    </source>
</evidence>
<feature type="region of interest" description="Disordered" evidence="6">
    <location>
        <begin position="263"/>
        <end position="283"/>
    </location>
</feature>
<feature type="compositionally biased region" description="Basic residues" evidence="6">
    <location>
        <begin position="68"/>
        <end position="81"/>
    </location>
</feature>
<dbReference type="InterPro" id="IPR013786">
    <property type="entry name" value="AcylCoA_DH/ox_N"/>
</dbReference>
<dbReference type="InterPro" id="IPR009075">
    <property type="entry name" value="AcylCo_DH/oxidase_C"/>
</dbReference>
<name>R4MZJ6_9PROT</name>
<feature type="compositionally biased region" description="Low complexity" evidence="6">
    <location>
        <begin position="52"/>
        <end position="67"/>
    </location>
</feature>
<sequence length="727" mass="80602">MSARAGPPDLYRWSALAPVQSQADRPFHRRAQGHRCRRGGAPRPEFRRGHRAAAAGGRQGRLRSQGLRPHHGAGHHRRHRPEPRCLLPPFPQHRRRLHAGDHRGGRRAGRVLAGALGRDPARAGVRQQPPLPGDLRRQQGRDARAVRGQLREPGDRADPGTDARRVPAPGARSPGAPVPARALPADRPGLGGAVAGADGGECRAGLGRDEAGALRAAPGDRPALRAAHRDLVPLGLSGSGLPSAGRRQRQCRAGPRFLSAPCGPAGACPPRSRAGRRGAKAARQCNEIPTQTPTERRKEQTKMDFNLPQELVEYLGKLDAFIEAEIKPLQAQDDNERFFDHRREWARTDFENGGLPRHEWEALLLEAKKRADKAGFYRFSLPEEFGGQGGGNLWMAVIRDHFASKGLGLHNDLQNEHSIVGNFPVIVMLRDFGTPAQKEQFIKGCLEHKYRITFGLTEPNHGSDATHMETRAVRETRNGVAGWRIDGEKMWTTGMHVATHCSVFARTSGKDGDGRGITAFLVPADAPGVKVEEYLWTFNMPTDHPRVSFTNVWVPEAAMFGPEGGGLALAQAFVHENRIRQAASSLGAATYCVNESVKYARQRKPFGEDLARNQAIQFPLVELATQCEMLRLLIRKTAWEMDQMPHPEVEKKLSDKVSMCNYWANRLVCEAADRAMQVHGGIGYSRHKPFEHIYRHHRRYRITEGSEEIQMRKVAGYLFGYMGPNKH</sequence>
<dbReference type="Gene3D" id="2.40.110.10">
    <property type="entry name" value="Butyryl-CoA Dehydrogenase, subunit A, domain 2"/>
    <property type="match status" value="1"/>
</dbReference>
<dbReference type="InterPro" id="IPR006091">
    <property type="entry name" value="Acyl-CoA_Oxase/DH_mid-dom"/>
</dbReference>
<dbReference type="AlphaFoldDB" id="R4MZJ6"/>
<dbReference type="GO" id="GO:0003995">
    <property type="term" value="F:acyl-CoA dehydrogenase activity"/>
    <property type="evidence" value="ECO:0007669"/>
    <property type="project" value="TreeGrafter"/>
</dbReference>
<evidence type="ECO:0000256" key="4">
    <source>
        <dbReference type="ARBA" id="ARBA00022827"/>
    </source>
</evidence>
<dbReference type="SUPFAM" id="SSF47203">
    <property type="entry name" value="Acyl-CoA dehydrogenase C-terminal domain-like"/>
    <property type="match status" value="1"/>
</dbReference>
<dbReference type="GO" id="GO:0050660">
    <property type="term" value="F:flavin adenine dinucleotide binding"/>
    <property type="evidence" value="ECO:0007669"/>
    <property type="project" value="InterPro"/>
</dbReference>
<dbReference type="Pfam" id="PF02771">
    <property type="entry name" value="Acyl-CoA_dh_N"/>
    <property type="match status" value="1"/>
</dbReference>
<dbReference type="Pfam" id="PF00441">
    <property type="entry name" value="Acyl-CoA_dh_1"/>
    <property type="match status" value="1"/>
</dbReference>
<feature type="compositionally biased region" description="Basic residues" evidence="6">
    <location>
        <begin position="27"/>
        <end position="40"/>
    </location>
</feature>